<dbReference type="PANTHER" id="PTHR30151">
    <property type="entry name" value="ALKANE SULFONATE ABC TRANSPORTER-RELATED, MEMBRANE SUBUNIT"/>
    <property type="match status" value="1"/>
</dbReference>
<accession>A0AA96FFI0</accession>
<evidence type="ECO:0000256" key="6">
    <source>
        <dbReference type="ARBA" id="ARBA00023136"/>
    </source>
</evidence>
<feature type="transmembrane region" description="Helical" evidence="7">
    <location>
        <begin position="97"/>
        <end position="119"/>
    </location>
</feature>
<evidence type="ECO:0000256" key="5">
    <source>
        <dbReference type="ARBA" id="ARBA00022989"/>
    </source>
</evidence>
<keyword evidence="2 7" id="KW-0813">Transport</keyword>
<evidence type="ECO:0000256" key="3">
    <source>
        <dbReference type="ARBA" id="ARBA00022475"/>
    </source>
</evidence>
<dbReference type="KEGG" id="dcp:RN607_05600"/>
<feature type="transmembrane region" description="Helical" evidence="7">
    <location>
        <begin position="125"/>
        <end position="143"/>
    </location>
</feature>
<protein>
    <submittedName>
        <fullName evidence="9">ABC transporter permease subunit</fullName>
    </submittedName>
</protein>
<reference evidence="9" key="1">
    <citation type="submission" date="2023-09" db="EMBL/GenBank/DDBJ databases">
        <title>Demequina sp. a novel bacteria isolated from Capsicum annuum.</title>
        <authorList>
            <person name="Humaira Z."/>
            <person name="Lee J."/>
            <person name="Cho D."/>
        </authorList>
    </citation>
    <scope>NUCLEOTIDE SEQUENCE</scope>
    <source>
        <strain evidence="9">PMTSA13</strain>
    </source>
</reference>
<feature type="transmembrane region" description="Helical" evidence="7">
    <location>
        <begin position="188"/>
        <end position="209"/>
    </location>
</feature>
<evidence type="ECO:0000313" key="9">
    <source>
        <dbReference type="EMBL" id="WNM28477.1"/>
    </source>
</evidence>
<comment type="subcellular location">
    <subcellularLocation>
        <location evidence="1 7">Cell membrane</location>
        <topology evidence="1 7">Multi-pass membrane protein</topology>
    </subcellularLocation>
</comment>
<organism evidence="9">
    <name type="scientific">Demequina capsici</name>
    <dbReference type="NCBI Taxonomy" id="3075620"/>
    <lineage>
        <taxon>Bacteria</taxon>
        <taxon>Bacillati</taxon>
        <taxon>Actinomycetota</taxon>
        <taxon>Actinomycetes</taxon>
        <taxon>Micrococcales</taxon>
        <taxon>Demequinaceae</taxon>
        <taxon>Demequina</taxon>
    </lineage>
</organism>
<dbReference type="Pfam" id="PF00528">
    <property type="entry name" value="BPD_transp_1"/>
    <property type="match status" value="1"/>
</dbReference>
<dbReference type="EMBL" id="CP134880">
    <property type="protein sequence ID" value="WNM28477.1"/>
    <property type="molecule type" value="Genomic_DNA"/>
</dbReference>
<keyword evidence="4 7" id="KW-0812">Transmembrane</keyword>
<dbReference type="RefSeq" id="WP_313544918.1">
    <property type="nucleotide sequence ID" value="NZ_CP134880.1"/>
</dbReference>
<keyword evidence="5 7" id="KW-1133">Transmembrane helix</keyword>
<dbReference type="InterPro" id="IPR000515">
    <property type="entry name" value="MetI-like"/>
</dbReference>
<evidence type="ECO:0000256" key="2">
    <source>
        <dbReference type="ARBA" id="ARBA00022448"/>
    </source>
</evidence>
<keyword evidence="3" id="KW-1003">Cell membrane</keyword>
<dbReference type="GO" id="GO:0055085">
    <property type="term" value="P:transmembrane transport"/>
    <property type="evidence" value="ECO:0007669"/>
    <property type="project" value="InterPro"/>
</dbReference>
<feature type="transmembrane region" description="Helical" evidence="7">
    <location>
        <begin position="221"/>
        <end position="242"/>
    </location>
</feature>
<feature type="transmembrane region" description="Helical" evidence="7">
    <location>
        <begin position="60"/>
        <end position="85"/>
    </location>
</feature>
<dbReference type="AlphaFoldDB" id="A0AA96FFI0"/>
<dbReference type="Proteomes" id="UP001303408">
    <property type="component" value="Chromosome"/>
</dbReference>
<evidence type="ECO:0000256" key="7">
    <source>
        <dbReference type="RuleBase" id="RU363032"/>
    </source>
</evidence>
<evidence type="ECO:0000259" key="8">
    <source>
        <dbReference type="PROSITE" id="PS50928"/>
    </source>
</evidence>
<comment type="similarity">
    <text evidence="7">Belongs to the binding-protein-dependent transport system permease family.</text>
</comment>
<dbReference type="SUPFAM" id="SSF161098">
    <property type="entry name" value="MetI-like"/>
    <property type="match status" value="1"/>
</dbReference>
<evidence type="ECO:0000256" key="4">
    <source>
        <dbReference type="ARBA" id="ARBA00022692"/>
    </source>
</evidence>
<dbReference type="InterPro" id="IPR035906">
    <property type="entry name" value="MetI-like_sf"/>
</dbReference>
<dbReference type="PANTHER" id="PTHR30151:SF0">
    <property type="entry name" value="ABC TRANSPORTER PERMEASE PROTEIN MJ0413-RELATED"/>
    <property type="match status" value="1"/>
</dbReference>
<gene>
    <name evidence="9" type="ORF">RN607_05600</name>
</gene>
<feature type="domain" description="ABC transmembrane type-1" evidence="8">
    <location>
        <begin position="59"/>
        <end position="239"/>
    </location>
</feature>
<name>A0AA96FFI0_9MICO</name>
<dbReference type="PROSITE" id="PS50928">
    <property type="entry name" value="ABC_TM1"/>
    <property type="match status" value="1"/>
</dbReference>
<dbReference type="GO" id="GO:0005886">
    <property type="term" value="C:plasma membrane"/>
    <property type="evidence" value="ECO:0007669"/>
    <property type="project" value="UniProtKB-SubCell"/>
</dbReference>
<sequence length="252" mass="25651">MILTRRAAVYGSVLAVTIVAWILLTASGAVKPILLAAPLDVLGELGHLLSHPAKVLEPIGVTLAEATVALAVAAVAGIVTGFAIGPSELGVRAYEPLITTLSALPLVILYPVLAATLGIGSPSKVAIGALYGYFPVAIATLRAVHRVDRGLLTAARTMGARRIALATSVVLPAVSSPVIASMRVAMSLSLVTIIAAEFISGAAGVGYQLATASQGLDTPALFAWVVIAIALTVVVNIAFTMVTTLTSKGIER</sequence>
<keyword evidence="6 7" id="KW-0472">Membrane</keyword>
<proteinExistence type="inferred from homology"/>
<evidence type="ECO:0000256" key="1">
    <source>
        <dbReference type="ARBA" id="ARBA00004651"/>
    </source>
</evidence>
<dbReference type="Gene3D" id="1.10.3720.10">
    <property type="entry name" value="MetI-like"/>
    <property type="match status" value="1"/>
</dbReference>